<reference evidence="1" key="1">
    <citation type="submission" date="2019-12" db="EMBL/GenBank/DDBJ databases">
        <title>Genome sequencing and annotation of Brassica cretica.</title>
        <authorList>
            <person name="Studholme D.J."/>
            <person name="Sarris P.F."/>
        </authorList>
    </citation>
    <scope>NUCLEOTIDE SEQUENCE</scope>
    <source>
        <strain evidence="1">PFS-001/15</strain>
        <tissue evidence="1">Leaf</tissue>
    </source>
</reference>
<organism evidence="1 2">
    <name type="scientific">Brassica cretica</name>
    <name type="common">Mustard</name>
    <dbReference type="NCBI Taxonomy" id="69181"/>
    <lineage>
        <taxon>Eukaryota</taxon>
        <taxon>Viridiplantae</taxon>
        <taxon>Streptophyta</taxon>
        <taxon>Embryophyta</taxon>
        <taxon>Tracheophyta</taxon>
        <taxon>Spermatophyta</taxon>
        <taxon>Magnoliopsida</taxon>
        <taxon>eudicotyledons</taxon>
        <taxon>Gunneridae</taxon>
        <taxon>Pentapetalae</taxon>
        <taxon>rosids</taxon>
        <taxon>malvids</taxon>
        <taxon>Brassicales</taxon>
        <taxon>Brassicaceae</taxon>
        <taxon>Brassiceae</taxon>
        <taxon>Brassica</taxon>
    </lineage>
</organism>
<gene>
    <name evidence="1" type="ORF">F2Q68_00025571</name>
</gene>
<comment type="caution">
    <text evidence="1">The sequence shown here is derived from an EMBL/GenBank/DDBJ whole genome shotgun (WGS) entry which is preliminary data.</text>
</comment>
<dbReference type="AlphaFoldDB" id="A0A8S9I7W9"/>
<protein>
    <submittedName>
        <fullName evidence="1">Uncharacterized protein</fullName>
    </submittedName>
</protein>
<accession>A0A8S9I7W9</accession>
<name>A0A8S9I7W9_BRACR</name>
<evidence type="ECO:0000313" key="2">
    <source>
        <dbReference type="Proteomes" id="UP000712281"/>
    </source>
</evidence>
<evidence type="ECO:0000313" key="1">
    <source>
        <dbReference type="EMBL" id="KAF2565849.1"/>
    </source>
</evidence>
<dbReference type="EMBL" id="QGKW02001911">
    <property type="protein sequence ID" value="KAF2565849.1"/>
    <property type="molecule type" value="Genomic_DNA"/>
</dbReference>
<proteinExistence type="predicted"/>
<dbReference type="Proteomes" id="UP000712281">
    <property type="component" value="Unassembled WGS sequence"/>
</dbReference>
<sequence>MLTKVFDNCGSRLIPDSNSVELEGHLCNGACRKIDDQGAVIPDPEADALQAVLEAKNTAANAHSAQPRTLAEYLLDNS</sequence>